<evidence type="ECO:0000256" key="3">
    <source>
        <dbReference type="ARBA" id="ARBA00006793"/>
    </source>
</evidence>
<evidence type="ECO:0000256" key="7">
    <source>
        <dbReference type="ARBA" id="ARBA00022840"/>
    </source>
</evidence>
<feature type="coiled-coil region" evidence="12">
    <location>
        <begin position="676"/>
        <end position="867"/>
    </location>
</feature>
<keyword evidence="11" id="KW-0539">Nucleus</keyword>
<comment type="subcellular location">
    <subcellularLocation>
        <location evidence="2">Chromosome</location>
    </subcellularLocation>
    <subcellularLocation>
        <location evidence="1">Nucleus</location>
    </subcellularLocation>
</comment>
<dbReference type="Pfam" id="PF13476">
    <property type="entry name" value="AAA_23"/>
    <property type="match status" value="1"/>
</dbReference>
<name>A0AAV7KK70_9METZ</name>
<dbReference type="InterPro" id="IPR038729">
    <property type="entry name" value="Rad50/SbcC_AAA"/>
</dbReference>
<keyword evidence="16" id="KW-1185">Reference proteome</keyword>
<keyword evidence="5" id="KW-0547">Nucleotide-binding</keyword>
<comment type="caution">
    <text evidence="15">The sequence shown here is derived from an EMBL/GenBank/DDBJ whole genome shotgun (WGS) entry which is preliminary data.</text>
</comment>
<evidence type="ECO:0000313" key="16">
    <source>
        <dbReference type="Proteomes" id="UP001165289"/>
    </source>
</evidence>
<keyword evidence="10" id="KW-0234">DNA repair</keyword>
<dbReference type="GO" id="GO:0051276">
    <property type="term" value="P:chromosome organization"/>
    <property type="evidence" value="ECO:0007669"/>
    <property type="project" value="InterPro"/>
</dbReference>
<dbReference type="PANTHER" id="PTHR19306">
    <property type="entry name" value="STRUCTURAL MAINTENANCE OF CHROMOSOMES 5,6 SMC5, SMC6"/>
    <property type="match status" value="1"/>
</dbReference>
<dbReference type="GO" id="GO:0030915">
    <property type="term" value="C:Smc5-Smc6 complex"/>
    <property type="evidence" value="ECO:0007669"/>
    <property type="project" value="TreeGrafter"/>
</dbReference>
<dbReference type="Gene3D" id="1.10.287.1490">
    <property type="match status" value="1"/>
</dbReference>
<dbReference type="EMBL" id="JAKMXF010000009">
    <property type="protein sequence ID" value="KAI6661713.1"/>
    <property type="molecule type" value="Genomic_DNA"/>
</dbReference>
<dbReference type="Gene3D" id="3.40.50.300">
    <property type="entry name" value="P-loop containing nucleotide triphosphate hydrolases"/>
    <property type="match status" value="2"/>
</dbReference>
<dbReference type="SUPFAM" id="SSF75553">
    <property type="entry name" value="Smc hinge domain"/>
    <property type="match status" value="1"/>
</dbReference>
<dbReference type="PANTHER" id="PTHR19306:SF6">
    <property type="entry name" value="STRUCTURAL MAINTENANCE OF CHROMOSOMES PROTEIN 6"/>
    <property type="match status" value="1"/>
</dbReference>
<evidence type="ECO:0000256" key="6">
    <source>
        <dbReference type="ARBA" id="ARBA00022763"/>
    </source>
</evidence>
<comment type="similarity">
    <text evidence="3">Belongs to the SMC family. SMC6 subfamily.</text>
</comment>
<dbReference type="InterPro" id="IPR036277">
    <property type="entry name" value="SMC_hinge_sf"/>
</dbReference>
<feature type="coiled-coil region" evidence="12">
    <location>
        <begin position="380"/>
        <end position="457"/>
    </location>
</feature>
<feature type="compositionally biased region" description="Basic and acidic residues" evidence="13">
    <location>
        <begin position="1"/>
        <end position="13"/>
    </location>
</feature>
<dbReference type="Proteomes" id="UP001165289">
    <property type="component" value="Unassembled WGS sequence"/>
</dbReference>
<organism evidence="15 16">
    <name type="scientific">Oopsacas minuta</name>
    <dbReference type="NCBI Taxonomy" id="111878"/>
    <lineage>
        <taxon>Eukaryota</taxon>
        <taxon>Metazoa</taxon>
        <taxon>Porifera</taxon>
        <taxon>Hexactinellida</taxon>
        <taxon>Hexasterophora</taxon>
        <taxon>Lyssacinosida</taxon>
        <taxon>Leucopsacidae</taxon>
        <taxon>Oopsacas</taxon>
    </lineage>
</organism>
<evidence type="ECO:0000256" key="5">
    <source>
        <dbReference type="ARBA" id="ARBA00022741"/>
    </source>
</evidence>
<evidence type="ECO:0000256" key="11">
    <source>
        <dbReference type="ARBA" id="ARBA00023242"/>
    </source>
</evidence>
<evidence type="ECO:0000256" key="4">
    <source>
        <dbReference type="ARBA" id="ARBA00022454"/>
    </source>
</evidence>
<feature type="compositionally biased region" description="Basic residues" evidence="13">
    <location>
        <begin position="30"/>
        <end position="39"/>
    </location>
</feature>
<keyword evidence="8 12" id="KW-0175">Coiled coil</keyword>
<dbReference type="GO" id="GO:0000724">
    <property type="term" value="P:double-strand break repair via homologous recombination"/>
    <property type="evidence" value="ECO:0007669"/>
    <property type="project" value="TreeGrafter"/>
</dbReference>
<dbReference type="GO" id="GO:0035861">
    <property type="term" value="C:site of double-strand break"/>
    <property type="evidence" value="ECO:0007669"/>
    <property type="project" value="TreeGrafter"/>
</dbReference>
<feature type="region of interest" description="Disordered" evidence="13">
    <location>
        <begin position="1"/>
        <end position="54"/>
    </location>
</feature>
<keyword evidence="9" id="KW-0233">DNA recombination</keyword>
<protein>
    <recommendedName>
        <fullName evidence="14">Rad50/SbcC-type AAA domain-containing protein</fullName>
    </recommendedName>
</protein>
<evidence type="ECO:0000256" key="9">
    <source>
        <dbReference type="ARBA" id="ARBA00023172"/>
    </source>
</evidence>
<evidence type="ECO:0000259" key="14">
    <source>
        <dbReference type="Pfam" id="PF13476"/>
    </source>
</evidence>
<evidence type="ECO:0000256" key="2">
    <source>
        <dbReference type="ARBA" id="ARBA00004286"/>
    </source>
</evidence>
<dbReference type="InterPro" id="IPR027417">
    <property type="entry name" value="P-loop_NTPase"/>
</dbReference>
<dbReference type="GO" id="GO:0003697">
    <property type="term" value="F:single-stranded DNA binding"/>
    <property type="evidence" value="ECO:0007669"/>
    <property type="project" value="TreeGrafter"/>
</dbReference>
<evidence type="ECO:0000256" key="1">
    <source>
        <dbReference type="ARBA" id="ARBA00004123"/>
    </source>
</evidence>
<evidence type="ECO:0000256" key="13">
    <source>
        <dbReference type="SAM" id="MobiDB-lite"/>
    </source>
</evidence>
<dbReference type="GO" id="GO:0016887">
    <property type="term" value="F:ATP hydrolysis activity"/>
    <property type="evidence" value="ECO:0007669"/>
    <property type="project" value="InterPro"/>
</dbReference>
<evidence type="ECO:0000256" key="12">
    <source>
        <dbReference type="SAM" id="Coils"/>
    </source>
</evidence>
<sequence>MDARESKRFKLSQEDTDNEIDNIPVDPKPRPVKSNRSKRRSGESSSVSKRMKSLIAASSTPVEGECGIMEKLCLTNFMCHKKLEVELGQNVNLILGLNGSGKSAIMSAIYVGLGGRAMCTNRGSSIKTFIQKGQSYAQVEITLKNTGDDSYQPDRFGRSIHVIRRITPDGASSYRIQDHNKKTLATTKDELNSILEQFSIQIENPISMLNQDTSRSFLASNNPGNMYKLFMKATHLEQMCQDYDHIDQALAKLKYVIAAKSNSTAEMEHEIKNLENIYKGMGRIISLEAKLSSKYREQAWALVKEKENLLVPIEHKIKKCEKALEKCDKEIDSATISLNQHSKSFDKTKEEYEAIGNQAKDVHSECSNANSLITAAKQCRNELGLQLKAIQQNIASCKKECSFFEKKIKELKERAKKDLTPVWEERKREEDELSTNKNNVEQKLLKIEEEIKQNQSLSSKLNSRFEGFRNKLSNNDHTIVETKNRIERLLRSQSNELSLYGEYMPALMEKIRTNSSSFSRTPKGPIGSFLAVKDRKWALGVEAGIGGLMKSFIVDNLNDRVLLNRLMKEVCRDRPPPIVSTQFSGRPYDISRFKARSEFPTIFDMITCPDIDVMNYLIDTAQIESTILIEQHDRARSVMWKNAPANCSTAYTIAGDEIQRKGSAFSNREKKVKYLEEDVSTSIDAYRRELKSLQVEREKLSEVYEACKSELNRVNTGQNDLHSQSRKLNTTKRTLERQIEDLIAKTNEEQKQQEEIEPFENALQESKHKEEQHQLQIRDTAQSLKTAENEMEDKINAKKQVDERLEVLKEEMDSFKKKLIDIDNLKDDVKTHIELYREKREKFENIIRGEAANCEKFRDEAEQLASEALRNCGERIDTESNSATLESVIKQTKKAIQLQQESQIMSREECTQKLTKRIEEYKVHKDTMKVMSRLFNKLSVALAIRMKKHEELQDMMIIRASHYFQQHLSKRNYSGRIRFDPKSETLNLEVTTNRQNKRGTHNTCTLSGGERSYTTVCFIMSLWEAMESPFRCLDEFDVFMDMVNRAISIDLMMNTAAEFPDRQFIFFTPLDMTSYINSNVDVKILRLSQPERSNTS</sequence>
<evidence type="ECO:0000256" key="10">
    <source>
        <dbReference type="ARBA" id="ARBA00023204"/>
    </source>
</evidence>
<keyword evidence="7" id="KW-0067">ATP-binding</keyword>
<feature type="domain" description="Rad50/SbcC-type AAA" evidence="14">
    <location>
        <begin position="71"/>
        <end position="331"/>
    </location>
</feature>
<keyword evidence="6" id="KW-0227">DNA damage</keyword>
<evidence type="ECO:0000256" key="8">
    <source>
        <dbReference type="ARBA" id="ARBA00023054"/>
    </source>
</evidence>
<proteinExistence type="inferred from homology"/>
<dbReference type="AlphaFoldDB" id="A0AAV7KK70"/>
<dbReference type="GO" id="GO:0005524">
    <property type="term" value="F:ATP binding"/>
    <property type="evidence" value="ECO:0007669"/>
    <property type="project" value="UniProtKB-KW"/>
</dbReference>
<gene>
    <name evidence="15" type="ORF">LOD99_9900</name>
</gene>
<accession>A0AAV7KK70</accession>
<reference evidence="15 16" key="1">
    <citation type="journal article" date="2023" name="BMC Biol.">
        <title>The compact genome of the sponge Oopsacas minuta (Hexactinellida) is lacking key metazoan core genes.</title>
        <authorList>
            <person name="Santini S."/>
            <person name="Schenkelaars Q."/>
            <person name="Jourda C."/>
            <person name="Duchesne M."/>
            <person name="Belahbib H."/>
            <person name="Rocher C."/>
            <person name="Selva M."/>
            <person name="Riesgo A."/>
            <person name="Vervoort M."/>
            <person name="Leys S.P."/>
            <person name="Kodjabachian L."/>
            <person name="Le Bivic A."/>
            <person name="Borchiellini C."/>
            <person name="Claverie J.M."/>
            <person name="Renard E."/>
        </authorList>
    </citation>
    <scope>NUCLEOTIDE SEQUENCE [LARGE SCALE GENOMIC DNA]</scope>
    <source>
        <strain evidence="15">SPO-2</strain>
    </source>
</reference>
<dbReference type="GO" id="GO:0005634">
    <property type="term" value="C:nucleus"/>
    <property type="evidence" value="ECO:0007669"/>
    <property type="project" value="UniProtKB-SubCell"/>
</dbReference>
<evidence type="ECO:0000313" key="15">
    <source>
        <dbReference type="EMBL" id="KAI6661713.1"/>
    </source>
</evidence>
<keyword evidence="4" id="KW-0158">Chromosome</keyword>
<dbReference type="SUPFAM" id="SSF52540">
    <property type="entry name" value="P-loop containing nucleoside triphosphate hydrolases"/>
    <property type="match status" value="2"/>
</dbReference>
<dbReference type="GO" id="GO:0003684">
    <property type="term" value="F:damaged DNA binding"/>
    <property type="evidence" value="ECO:0007669"/>
    <property type="project" value="TreeGrafter"/>
</dbReference>